<dbReference type="InterPro" id="IPR000595">
    <property type="entry name" value="cNMP-bd_dom"/>
</dbReference>
<feature type="compositionally biased region" description="Basic and acidic residues" evidence="1">
    <location>
        <begin position="171"/>
        <end position="186"/>
    </location>
</feature>
<reference evidence="3" key="2">
    <citation type="submission" date="2020-11" db="EMBL/GenBank/DDBJ databases">
        <authorList>
            <person name="McCartney M.A."/>
            <person name="Auch B."/>
            <person name="Kono T."/>
            <person name="Mallez S."/>
            <person name="Becker A."/>
            <person name="Gohl D.M."/>
            <person name="Silverstein K.A.T."/>
            <person name="Koren S."/>
            <person name="Bechman K.B."/>
            <person name="Herman A."/>
            <person name="Abrahante J.E."/>
            <person name="Garbe J."/>
        </authorList>
    </citation>
    <scope>NUCLEOTIDE SEQUENCE</scope>
    <source>
        <strain evidence="3">Duluth1</strain>
        <tissue evidence="3">Whole animal</tissue>
    </source>
</reference>
<dbReference type="PRINTS" id="PR00103">
    <property type="entry name" value="CAMPKINASE"/>
</dbReference>
<dbReference type="InterPro" id="IPR014710">
    <property type="entry name" value="RmlC-like_jellyroll"/>
</dbReference>
<keyword evidence="4" id="KW-1185">Reference proteome</keyword>
<dbReference type="SMART" id="SM00100">
    <property type="entry name" value="cNMP"/>
    <property type="match status" value="1"/>
</dbReference>
<dbReference type="Proteomes" id="UP000828390">
    <property type="component" value="Unassembled WGS sequence"/>
</dbReference>
<evidence type="ECO:0000313" key="3">
    <source>
        <dbReference type="EMBL" id="KAH3718329.1"/>
    </source>
</evidence>
<dbReference type="PANTHER" id="PTHR23011:SF28">
    <property type="entry name" value="CYCLIC NUCLEOTIDE-BINDING DOMAIN CONTAINING PROTEIN"/>
    <property type="match status" value="1"/>
</dbReference>
<dbReference type="SUPFAM" id="SSF51206">
    <property type="entry name" value="cAMP-binding domain-like"/>
    <property type="match status" value="2"/>
</dbReference>
<dbReference type="PANTHER" id="PTHR23011">
    <property type="entry name" value="CYCLIC NUCLEOTIDE-BINDING DOMAIN CONTAINING PROTEIN"/>
    <property type="match status" value="1"/>
</dbReference>
<protein>
    <recommendedName>
        <fullName evidence="2">Cyclic nucleotide-binding domain-containing protein</fullName>
    </recommendedName>
</protein>
<evidence type="ECO:0000313" key="4">
    <source>
        <dbReference type="Proteomes" id="UP000828390"/>
    </source>
</evidence>
<proteinExistence type="predicted"/>
<dbReference type="Gene3D" id="2.60.120.10">
    <property type="entry name" value="Jelly Rolls"/>
    <property type="match status" value="2"/>
</dbReference>
<dbReference type="AlphaFoldDB" id="A0A9D4C747"/>
<feature type="domain" description="Cyclic nucleotide-binding" evidence="2">
    <location>
        <begin position="39"/>
        <end position="106"/>
    </location>
</feature>
<sequence>MRLKKIHSHFVRIFNAPPGERSERDICSVLPVVMMKTTCFRNLDADAVTYILQRATLERYKLDEVIVRQGEVGDKFYIILDGTVSIYVDAKKDEKVLRTMTEDNVMFPLPPPRRMSVATAISDRDGGEDLTVERHEIRGPHSTSSRKSRRESAQFGLRPQSRRHSSHGSHGSHDRVDHDKKDEDKDKRHRKKYGMAVNTLGRYQNFGELALIYPNRQRNASVIAEERTEVLVISYEIFEATLQDTLEQDLDEKRLFIQTHPFFSKWSFQMQRQLQWSLVRSTHSIGDPVIKQGSKLAGLCFLVRQV</sequence>
<feature type="region of interest" description="Disordered" evidence="1">
    <location>
        <begin position="122"/>
        <end position="192"/>
    </location>
</feature>
<gene>
    <name evidence="3" type="ORF">DPMN_061132</name>
</gene>
<organism evidence="3 4">
    <name type="scientific">Dreissena polymorpha</name>
    <name type="common">Zebra mussel</name>
    <name type="synonym">Mytilus polymorpha</name>
    <dbReference type="NCBI Taxonomy" id="45954"/>
    <lineage>
        <taxon>Eukaryota</taxon>
        <taxon>Metazoa</taxon>
        <taxon>Spiralia</taxon>
        <taxon>Lophotrochozoa</taxon>
        <taxon>Mollusca</taxon>
        <taxon>Bivalvia</taxon>
        <taxon>Autobranchia</taxon>
        <taxon>Heteroconchia</taxon>
        <taxon>Euheterodonta</taxon>
        <taxon>Imparidentia</taxon>
        <taxon>Neoheterodontei</taxon>
        <taxon>Myida</taxon>
        <taxon>Dreissenoidea</taxon>
        <taxon>Dreissenidae</taxon>
        <taxon>Dreissena</taxon>
    </lineage>
</organism>
<dbReference type="CDD" id="cd00038">
    <property type="entry name" value="CAP_ED"/>
    <property type="match status" value="1"/>
</dbReference>
<reference evidence="3" key="1">
    <citation type="journal article" date="2019" name="bioRxiv">
        <title>The Genome of the Zebra Mussel, Dreissena polymorpha: A Resource for Invasive Species Research.</title>
        <authorList>
            <person name="McCartney M.A."/>
            <person name="Auch B."/>
            <person name="Kono T."/>
            <person name="Mallez S."/>
            <person name="Zhang Y."/>
            <person name="Obille A."/>
            <person name="Becker A."/>
            <person name="Abrahante J.E."/>
            <person name="Garbe J."/>
            <person name="Badalamenti J.P."/>
            <person name="Herman A."/>
            <person name="Mangelson H."/>
            <person name="Liachko I."/>
            <person name="Sullivan S."/>
            <person name="Sone E.D."/>
            <person name="Koren S."/>
            <person name="Silverstein K.A.T."/>
            <person name="Beckman K.B."/>
            <person name="Gohl D.M."/>
        </authorList>
    </citation>
    <scope>NUCLEOTIDE SEQUENCE</scope>
    <source>
        <strain evidence="3">Duluth1</strain>
        <tissue evidence="3">Whole animal</tissue>
    </source>
</reference>
<evidence type="ECO:0000256" key="1">
    <source>
        <dbReference type="SAM" id="MobiDB-lite"/>
    </source>
</evidence>
<dbReference type="PROSITE" id="PS00888">
    <property type="entry name" value="CNMP_BINDING_1"/>
    <property type="match status" value="1"/>
</dbReference>
<dbReference type="Pfam" id="PF00027">
    <property type="entry name" value="cNMP_binding"/>
    <property type="match status" value="2"/>
</dbReference>
<dbReference type="InterPro" id="IPR018490">
    <property type="entry name" value="cNMP-bd_dom_sf"/>
</dbReference>
<dbReference type="PROSITE" id="PS50042">
    <property type="entry name" value="CNMP_BINDING_3"/>
    <property type="match status" value="2"/>
</dbReference>
<evidence type="ECO:0000259" key="2">
    <source>
        <dbReference type="PROSITE" id="PS50042"/>
    </source>
</evidence>
<dbReference type="EMBL" id="JAIWYP010000013">
    <property type="protein sequence ID" value="KAH3718329.1"/>
    <property type="molecule type" value="Genomic_DNA"/>
</dbReference>
<comment type="caution">
    <text evidence="3">The sequence shown here is derived from an EMBL/GenBank/DDBJ whole genome shotgun (WGS) entry which is preliminary data.</text>
</comment>
<name>A0A9D4C747_DREPO</name>
<accession>A0A9D4C747</accession>
<dbReference type="InterPro" id="IPR018488">
    <property type="entry name" value="cNMP-bd_CS"/>
</dbReference>
<feature type="domain" description="Cyclic nucleotide-binding" evidence="2">
    <location>
        <begin position="197"/>
        <end position="259"/>
    </location>
</feature>
<feature type="compositionally biased region" description="Basic and acidic residues" evidence="1">
    <location>
        <begin position="122"/>
        <end position="139"/>
    </location>
</feature>